<evidence type="ECO:0000313" key="4">
    <source>
        <dbReference type="Proteomes" id="UP000010878"/>
    </source>
</evidence>
<dbReference type="Gene3D" id="3.90.1570.30">
    <property type="match status" value="1"/>
</dbReference>
<dbReference type="EMBL" id="CP003929">
    <property type="protein sequence ID" value="AGB37783.1"/>
    <property type="molecule type" value="Genomic_DNA"/>
</dbReference>
<dbReference type="Pfam" id="PF13588">
    <property type="entry name" value="HSDR_N_2"/>
    <property type="match status" value="1"/>
</dbReference>
<proteinExistence type="predicted"/>
<dbReference type="GeneID" id="14405080"/>
<dbReference type="RefSeq" id="WP_015321227.1">
    <property type="nucleotide sequence ID" value="NC_019974.1"/>
</dbReference>
<accession>L0K107</accession>
<dbReference type="AlphaFoldDB" id="L0K107"/>
<dbReference type="Proteomes" id="UP000010878">
    <property type="component" value="Chromosome"/>
</dbReference>
<dbReference type="HOGENOM" id="CLU_065733_0_0_2"/>
<dbReference type="eggNOG" id="arCOG05724">
    <property type="taxonomic scope" value="Archaea"/>
</dbReference>
<reference evidence="3 4" key="1">
    <citation type="submission" date="2012-11" db="EMBL/GenBank/DDBJ databases">
        <title>FINISHED of Natronococcus occultus SP4, DSM 3396.</title>
        <authorList>
            <consortium name="DOE Joint Genome Institute"/>
            <person name="Eisen J."/>
            <person name="Huntemann M."/>
            <person name="Wei C.-L."/>
            <person name="Han J."/>
            <person name="Detter J.C."/>
            <person name="Han C."/>
            <person name="Tapia R."/>
            <person name="Chen A."/>
            <person name="Kyrpides N."/>
            <person name="Mavromatis K."/>
            <person name="Markowitz V."/>
            <person name="Szeto E."/>
            <person name="Ivanova N."/>
            <person name="Mikhailova N."/>
            <person name="Ovchinnikova G."/>
            <person name="Pagani I."/>
            <person name="Pati A."/>
            <person name="Goodwin L."/>
            <person name="Nordberg H.P."/>
            <person name="Cantor M.N."/>
            <person name="Hua S.X."/>
            <person name="Woyke T."/>
            <person name="Eisen J."/>
            <person name="Klenk H.-P."/>
            <person name="Klenk H.-P."/>
        </authorList>
    </citation>
    <scope>NUCLEOTIDE SEQUENCE [LARGE SCALE GENOMIC DNA]</scope>
    <source>
        <strain evidence="3 4">SP4</strain>
    </source>
</reference>
<evidence type="ECO:0000259" key="2">
    <source>
        <dbReference type="Pfam" id="PF13588"/>
    </source>
</evidence>
<feature type="domain" description="Type I restriction enzyme R protein N-terminal" evidence="2">
    <location>
        <begin position="25"/>
        <end position="129"/>
    </location>
</feature>
<protein>
    <recommendedName>
        <fullName evidence="2">Type I restriction enzyme R protein N-terminal domain-containing protein</fullName>
    </recommendedName>
</protein>
<dbReference type="InterPro" id="IPR029464">
    <property type="entry name" value="HSDR_N"/>
</dbReference>
<evidence type="ECO:0000313" key="3">
    <source>
        <dbReference type="EMBL" id="AGB37783.1"/>
    </source>
</evidence>
<dbReference type="STRING" id="694430.Natoc_1996"/>
<sequence>MDEADLREYIERSQSLLEDSPQMGEENTKVKIIQPLIELLGWEVYSSEVDLEYPMQIGQGSARADYALQVEGAPVVFIEAKGSDSSLSDTDRSQLSSYMRQKGVDWGLLTNGKRFEVLKRRSDSDRPEEVSLGKFDLGELDENWSVVRLLSKDLVQSGEADTIAQRIEARKQAVRVLQGDKEAVSEQVAEVIVGEVGETLAQEIDAESKEFVDNLIDSLGTDREADVHLTGTATEEPVPEPENPANESEEEEYVITLYEDRNLVQTFTGESQADVMGDVVDLLIQEFGLLDEFESFPYVPGEKNAILNSEPRHPSGEEMRLYRELSDGYYLYVALNQVSKKRYVERFSGWCGLDVEFEGEWVEPN</sequence>
<gene>
    <name evidence="3" type="ORF">Natoc_1996</name>
</gene>
<feature type="region of interest" description="Disordered" evidence="1">
    <location>
        <begin position="229"/>
        <end position="248"/>
    </location>
</feature>
<evidence type="ECO:0000256" key="1">
    <source>
        <dbReference type="SAM" id="MobiDB-lite"/>
    </source>
</evidence>
<dbReference type="KEGG" id="nou:Natoc_1996"/>
<dbReference type="OrthoDB" id="330911at2157"/>
<keyword evidence="4" id="KW-1185">Reference proteome</keyword>
<organism evidence="3 4">
    <name type="scientific">Natronococcus occultus SP4</name>
    <dbReference type="NCBI Taxonomy" id="694430"/>
    <lineage>
        <taxon>Archaea</taxon>
        <taxon>Methanobacteriati</taxon>
        <taxon>Methanobacteriota</taxon>
        <taxon>Stenosarchaea group</taxon>
        <taxon>Halobacteria</taxon>
        <taxon>Halobacteriales</taxon>
        <taxon>Natrialbaceae</taxon>
        <taxon>Natronococcus</taxon>
    </lineage>
</organism>
<name>L0K107_9EURY</name>